<evidence type="ECO:0000313" key="2">
    <source>
        <dbReference type="EMBL" id="KDN68872.1"/>
    </source>
</evidence>
<dbReference type="AlphaFoldDB" id="A0A066XIX9"/>
<accession>A0A066XIX9</accession>
<organism evidence="2 3">
    <name type="scientific">Colletotrichum sublineola</name>
    <name type="common">Sorghum anthracnose fungus</name>
    <dbReference type="NCBI Taxonomy" id="1173701"/>
    <lineage>
        <taxon>Eukaryota</taxon>
        <taxon>Fungi</taxon>
        <taxon>Dikarya</taxon>
        <taxon>Ascomycota</taxon>
        <taxon>Pezizomycotina</taxon>
        <taxon>Sordariomycetes</taxon>
        <taxon>Hypocreomycetidae</taxon>
        <taxon>Glomerellales</taxon>
        <taxon>Glomerellaceae</taxon>
        <taxon>Colletotrichum</taxon>
        <taxon>Colletotrichum graminicola species complex</taxon>
    </lineage>
</organism>
<dbReference type="HOGENOM" id="CLU_1255904_0_0_1"/>
<dbReference type="Proteomes" id="UP000027238">
    <property type="component" value="Unassembled WGS sequence"/>
</dbReference>
<evidence type="ECO:0000256" key="1">
    <source>
        <dbReference type="SAM" id="MobiDB-lite"/>
    </source>
</evidence>
<feature type="compositionally biased region" description="Low complexity" evidence="1">
    <location>
        <begin position="27"/>
        <end position="36"/>
    </location>
</feature>
<protein>
    <submittedName>
        <fullName evidence="2">Uncharacterized protein</fullName>
    </submittedName>
</protein>
<gene>
    <name evidence="2" type="ORF">CSUB01_07684</name>
</gene>
<keyword evidence="3" id="KW-1185">Reference proteome</keyword>
<feature type="region of interest" description="Disordered" evidence="1">
    <location>
        <begin position="90"/>
        <end position="151"/>
    </location>
</feature>
<comment type="caution">
    <text evidence="2">The sequence shown here is derived from an EMBL/GenBank/DDBJ whole genome shotgun (WGS) entry which is preliminary data.</text>
</comment>
<proteinExistence type="predicted"/>
<dbReference type="EMBL" id="JMSE01000603">
    <property type="protein sequence ID" value="KDN68872.1"/>
    <property type="molecule type" value="Genomic_DNA"/>
</dbReference>
<name>A0A066XIX9_COLSU</name>
<reference evidence="3" key="1">
    <citation type="journal article" date="2014" name="Genome Announc.">
        <title>Draft genome sequence of Colletotrichum sublineola, a destructive pathogen of cultivated sorghum.</title>
        <authorList>
            <person name="Baroncelli R."/>
            <person name="Sanz-Martin J.M."/>
            <person name="Rech G.E."/>
            <person name="Sukno S.A."/>
            <person name="Thon M.R."/>
        </authorList>
    </citation>
    <scope>NUCLEOTIDE SEQUENCE [LARGE SCALE GENOMIC DNA]</scope>
    <source>
        <strain evidence="3">TX430BB</strain>
    </source>
</reference>
<sequence>MPTTQPAIALLKSSLAQDCHCAIVSSSVNQSRPNSSLRTDPSQKRHDEAAQADAIAGINQRLPDETGQLIDRPSASRRIIWFCSATYPQAPPNRQDDFQPRPSIRPTRSLPTSRATGTAGKLRTPPRSSVPDPGNQAKHFSRPPATSRNGRHAFVRGSFRSTPKNSLHFLSLSITQTCLSTHLWFRTRIGLGGRPWLGPGSSHDASSPRCANGKWALAMA</sequence>
<feature type="region of interest" description="Disordered" evidence="1">
    <location>
        <begin position="27"/>
        <end position="50"/>
    </location>
</feature>
<evidence type="ECO:0000313" key="3">
    <source>
        <dbReference type="Proteomes" id="UP000027238"/>
    </source>
</evidence>